<keyword evidence="2" id="KW-1185">Reference proteome</keyword>
<dbReference type="Proteomes" id="UP000075243">
    <property type="component" value="Chromosome 11"/>
</dbReference>
<sequence>KLLLLGTSWLEGLSICKRIAFKELAFAAMDESHRLGEDVLDKGRRGGFLCMLHRNDPGCLLGEHAHVRVARLVWGYCDIVTKHVREAMAKPK</sequence>
<feature type="non-terminal residue" evidence="1">
    <location>
        <position position="1"/>
    </location>
</feature>
<dbReference type="AlphaFoldDB" id="A0A151SRD2"/>
<dbReference type="EMBL" id="CM003613">
    <property type="protein sequence ID" value="KYP57353.1"/>
    <property type="molecule type" value="Genomic_DNA"/>
</dbReference>
<gene>
    <name evidence="1" type="ORF">KK1_003613</name>
</gene>
<evidence type="ECO:0000313" key="2">
    <source>
        <dbReference type="Proteomes" id="UP000075243"/>
    </source>
</evidence>
<reference evidence="1 2" key="1">
    <citation type="journal article" date="2012" name="Nat. Biotechnol.">
        <title>Draft genome sequence of pigeonpea (Cajanus cajan), an orphan legume crop of resource-poor farmers.</title>
        <authorList>
            <person name="Varshney R.K."/>
            <person name="Chen W."/>
            <person name="Li Y."/>
            <person name="Bharti A.K."/>
            <person name="Saxena R.K."/>
            <person name="Schlueter J.A."/>
            <person name="Donoghue M.T."/>
            <person name="Azam S."/>
            <person name="Fan G."/>
            <person name="Whaley A.M."/>
            <person name="Farmer A.D."/>
            <person name="Sheridan J."/>
            <person name="Iwata A."/>
            <person name="Tuteja R."/>
            <person name="Penmetsa R.V."/>
            <person name="Wu W."/>
            <person name="Upadhyaya H.D."/>
            <person name="Yang S.P."/>
            <person name="Shah T."/>
            <person name="Saxena K.B."/>
            <person name="Michael T."/>
            <person name="McCombie W.R."/>
            <person name="Yang B."/>
            <person name="Zhang G."/>
            <person name="Yang H."/>
            <person name="Wang J."/>
            <person name="Spillane C."/>
            <person name="Cook D.R."/>
            <person name="May G.D."/>
            <person name="Xu X."/>
            <person name="Jackson S.A."/>
        </authorList>
    </citation>
    <scope>NUCLEOTIDE SEQUENCE [LARGE SCALE GENOMIC DNA]</scope>
    <source>
        <strain evidence="2">cv. Asha</strain>
    </source>
</reference>
<name>A0A151SRD2_CAJCA</name>
<accession>A0A151SRD2</accession>
<evidence type="ECO:0000313" key="1">
    <source>
        <dbReference type="EMBL" id="KYP57353.1"/>
    </source>
</evidence>
<protein>
    <submittedName>
        <fullName evidence="1">Uncharacterized protein</fullName>
    </submittedName>
</protein>
<proteinExistence type="predicted"/>
<organism evidence="1 2">
    <name type="scientific">Cajanus cajan</name>
    <name type="common">Pigeon pea</name>
    <name type="synonym">Cajanus indicus</name>
    <dbReference type="NCBI Taxonomy" id="3821"/>
    <lineage>
        <taxon>Eukaryota</taxon>
        <taxon>Viridiplantae</taxon>
        <taxon>Streptophyta</taxon>
        <taxon>Embryophyta</taxon>
        <taxon>Tracheophyta</taxon>
        <taxon>Spermatophyta</taxon>
        <taxon>Magnoliopsida</taxon>
        <taxon>eudicotyledons</taxon>
        <taxon>Gunneridae</taxon>
        <taxon>Pentapetalae</taxon>
        <taxon>rosids</taxon>
        <taxon>fabids</taxon>
        <taxon>Fabales</taxon>
        <taxon>Fabaceae</taxon>
        <taxon>Papilionoideae</taxon>
        <taxon>50 kb inversion clade</taxon>
        <taxon>NPAAA clade</taxon>
        <taxon>indigoferoid/millettioid clade</taxon>
        <taxon>Phaseoleae</taxon>
        <taxon>Cajanus</taxon>
    </lineage>
</organism>
<dbReference type="Gramene" id="C.cajan_03535.t">
    <property type="protein sequence ID" value="C.cajan_03535.t.cds1"/>
    <property type="gene ID" value="C.cajan_03535"/>
</dbReference>